<dbReference type="AlphaFoldDB" id="A0A0K1PZ81"/>
<reference evidence="1 2" key="1">
    <citation type="submission" date="2015-08" db="EMBL/GenBank/DDBJ databases">
        <authorList>
            <person name="Babu N.S."/>
            <person name="Beckwith C.J."/>
            <person name="Beseler K.G."/>
            <person name="Brison A."/>
            <person name="Carone J.V."/>
            <person name="Caskin T.P."/>
            <person name="Diamond M."/>
            <person name="Durham M.E."/>
            <person name="Foxe J.M."/>
            <person name="Go M."/>
            <person name="Henderson B.A."/>
            <person name="Jones I.B."/>
            <person name="McGettigan J.A."/>
            <person name="Micheletti S.J."/>
            <person name="Nasrallah M.E."/>
            <person name="Ortiz D."/>
            <person name="Piller C.R."/>
            <person name="Privatt S.R."/>
            <person name="Schneider S.L."/>
            <person name="Sharp S."/>
            <person name="Smith T.C."/>
            <person name="Stanton J.D."/>
            <person name="Ullery H.E."/>
            <person name="Wilson R.J."/>
            <person name="Serrano M.G."/>
            <person name="Buck G."/>
            <person name="Lee V."/>
            <person name="Wang Y."/>
            <person name="Carvalho R."/>
            <person name="Voegtly L."/>
            <person name="Shi R."/>
            <person name="Duckworth R."/>
            <person name="Johnson A."/>
            <person name="Loviza R."/>
            <person name="Walstead R."/>
            <person name="Shah Z."/>
            <person name="Kiflezghi M."/>
            <person name="Wade K."/>
            <person name="Ball S.L."/>
            <person name="Bradley K.W."/>
            <person name="Asai D.J."/>
            <person name="Bowman C.A."/>
            <person name="Russell D.A."/>
            <person name="Pope W.H."/>
            <person name="Jacobs-Sera D."/>
            <person name="Hendrix R.W."/>
            <person name="Hatfull G.F."/>
        </authorList>
    </citation>
    <scope>NUCLEOTIDE SEQUENCE [LARGE SCALE GENOMIC DNA]</scope>
    <source>
        <strain evidence="1 2">DSM 27648</strain>
    </source>
</reference>
<evidence type="ECO:0000313" key="1">
    <source>
        <dbReference type="EMBL" id="AKU98459.1"/>
    </source>
</evidence>
<keyword evidence="2" id="KW-1185">Reference proteome</keyword>
<accession>A0A0K1PZ81</accession>
<dbReference type="RefSeq" id="WP_146649414.1">
    <property type="nucleotide sequence ID" value="NZ_CP012333.1"/>
</dbReference>
<gene>
    <name evidence="1" type="ORF">AKJ09_05123</name>
</gene>
<proteinExistence type="predicted"/>
<dbReference type="OrthoDB" id="444138at2"/>
<sequence>MTTPDSNVVERVAREDMVMFINACFACTGQKEFYGDARGQGVSIDFLHEYILGNYRRLYARSLAAGINHFNKGHVITNLLATGERTPEADREEEGALIFAALRALPTQRAYRILEGLRARKINNRRSRAIARRYLAERGDLAFEALKYRNKLRAVTTHAHVALPGELGTFLFRGWQQQRFETPLFEIFRQAHYAKKAVFELPYTIAEGFAAKHKIPRDEFLAGIEARMTMEEKLRLQKTAKREATTLDVDLGRAGLTRLAIYLLGIAVSEREKSRDVVEAAFQQASRRTLRRSPQRLGRVAAILDRSFSSSGSSEKRRRPLAVAWAASQLLRSASKEYRAFWTPRLDDELGVTAHGQSDLATPLLEALEWGADLILIVSDGYENDPPRGAAEVARIFRKRLDPDRKTSIVHLNPVFDAEHYAPRTISSAIPTVGLRDAEDLLTMLGFARFADGSAPLSELEDYLADRVNQMLRAPVEAGRNHDDEPTEGVC</sequence>
<organism evidence="1 2">
    <name type="scientific">Labilithrix luteola</name>
    <dbReference type="NCBI Taxonomy" id="1391654"/>
    <lineage>
        <taxon>Bacteria</taxon>
        <taxon>Pseudomonadati</taxon>
        <taxon>Myxococcota</taxon>
        <taxon>Polyangia</taxon>
        <taxon>Polyangiales</taxon>
        <taxon>Labilitrichaceae</taxon>
        <taxon>Labilithrix</taxon>
    </lineage>
</organism>
<name>A0A0K1PZ81_9BACT</name>
<dbReference type="Proteomes" id="UP000064967">
    <property type="component" value="Chromosome"/>
</dbReference>
<protein>
    <submittedName>
        <fullName evidence="1">Uncharacterized protein</fullName>
    </submittedName>
</protein>
<dbReference type="KEGG" id="llu:AKJ09_05123"/>
<dbReference type="EMBL" id="CP012333">
    <property type="protein sequence ID" value="AKU98459.1"/>
    <property type="molecule type" value="Genomic_DNA"/>
</dbReference>
<dbReference type="PATRIC" id="fig|1391654.3.peg.5183"/>
<evidence type="ECO:0000313" key="2">
    <source>
        <dbReference type="Proteomes" id="UP000064967"/>
    </source>
</evidence>